<evidence type="ECO:0000313" key="5">
    <source>
        <dbReference type="Proteomes" id="UP000631114"/>
    </source>
</evidence>
<feature type="region of interest" description="Disordered" evidence="1">
    <location>
        <begin position="1"/>
        <end position="21"/>
    </location>
</feature>
<dbReference type="FunFam" id="3.30.530.20:FF:000006">
    <property type="entry name" value="StAR-related lipid transfer protein 7, mitochondrial"/>
    <property type="match status" value="1"/>
</dbReference>
<name>A0A835IL15_9MAGN</name>
<evidence type="ECO:0000313" key="4">
    <source>
        <dbReference type="EMBL" id="KAF9619144.1"/>
    </source>
</evidence>
<dbReference type="PANTHER" id="PTHR19308">
    <property type="entry name" value="PHOSPHATIDYLCHOLINE TRANSFER PROTEIN"/>
    <property type="match status" value="1"/>
</dbReference>
<evidence type="ECO:0000256" key="1">
    <source>
        <dbReference type="SAM" id="MobiDB-lite"/>
    </source>
</evidence>
<keyword evidence="2" id="KW-0472">Membrane</keyword>
<feature type="transmembrane region" description="Helical" evidence="2">
    <location>
        <begin position="67"/>
        <end position="91"/>
    </location>
</feature>
<evidence type="ECO:0000259" key="3">
    <source>
        <dbReference type="PROSITE" id="PS50848"/>
    </source>
</evidence>
<feature type="compositionally biased region" description="Polar residues" evidence="1">
    <location>
        <begin position="11"/>
        <end position="21"/>
    </location>
</feature>
<proteinExistence type="predicted"/>
<gene>
    <name evidence="4" type="ORF">IFM89_005158</name>
</gene>
<organism evidence="4 5">
    <name type="scientific">Coptis chinensis</name>
    <dbReference type="NCBI Taxonomy" id="261450"/>
    <lineage>
        <taxon>Eukaryota</taxon>
        <taxon>Viridiplantae</taxon>
        <taxon>Streptophyta</taxon>
        <taxon>Embryophyta</taxon>
        <taxon>Tracheophyta</taxon>
        <taxon>Spermatophyta</taxon>
        <taxon>Magnoliopsida</taxon>
        <taxon>Ranunculales</taxon>
        <taxon>Ranunculaceae</taxon>
        <taxon>Coptidoideae</taxon>
        <taxon>Coptis</taxon>
    </lineage>
</organism>
<keyword evidence="2" id="KW-0812">Transmembrane</keyword>
<dbReference type="InterPro" id="IPR002913">
    <property type="entry name" value="START_lipid-bd_dom"/>
</dbReference>
<accession>A0A835IL15</accession>
<dbReference type="Pfam" id="PF01852">
    <property type="entry name" value="START"/>
    <property type="match status" value="1"/>
</dbReference>
<dbReference type="EMBL" id="JADFTS010000002">
    <property type="protein sequence ID" value="KAF9619144.1"/>
    <property type="molecule type" value="Genomic_DNA"/>
</dbReference>
<dbReference type="CDD" id="cd08870">
    <property type="entry name" value="START_STARD2_7-like"/>
    <property type="match status" value="1"/>
</dbReference>
<dbReference type="Proteomes" id="UP000631114">
    <property type="component" value="Unassembled WGS sequence"/>
</dbReference>
<dbReference type="SUPFAM" id="SSF55961">
    <property type="entry name" value="Bet v1-like"/>
    <property type="match status" value="1"/>
</dbReference>
<dbReference type="PROSITE" id="PS50848">
    <property type="entry name" value="START"/>
    <property type="match status" value="1"/>
</dbReference>
<sequence>CPDQPMEGRRSQVNTGKRQGQISTSFNPISVVFRWTLRASARFFYIMDEIRYNFMEFMKKPAIVETFVDIILCSVPIWLAIMIGLVIGWSWRPRWTGLVFLGLRSKFRFLWTAPPGFGARRLWFAFTAVSAFSVGRRLWANFNGKDSADQSDRSGVRRSESNESIGGVNLNIEAPNEQSDIVTEKDLDHLLYLLEGNLGDGAWQGMMERSTPSMAYQAWRHEPESGPTVYRSRTVYEDVTPELVRDFFWDDEFRPKWDPMLAYFNILEESPHTGTMIVHWIKKFPFFCSDREYIIGRRIWESGKTYYCVTKGVPYPGLPKRDKPRRVELYFSSWIIKAVESCKGDGQLSACEVTLVHYEDMGIPKDVAKLGVRHGMWGTVKKIHSGMKAYQLARKCEATLSRSAQMAQITTKIPIQGSTDSLQAQTEAEDRCWIVDLPRRVDNGVDWRWVVVGGTVALVCGLHTGVIGKTLLFGAARRLARK</sequence>
<protein>
    <recommendedName>
        <fullName evidence="3">START domain-containing protein</fullName>
    </recommendedName>
</protein>
<dbReference type="Gene3D" id="3.30.530.20">
    <property type="match status" value="1"/>
</dbReference>
<dbReference type="GO" id="GO:0008289">
    <property type="term" value="F:lipid binding"/>
    <property type="evidence" value="ECO:0007669"/>
    <property type="project" value="InterPro"/>
</dbReference>
<comment type="caution">
    <text evidence="4">The sequence shown here is derived from an EMBL/GenBank/DDBJ whole genome shotgun (WGS) entry which is preliminary data.</text>
</comment>
<dbReference type="GO" id="GO:0005737">
    <property type="term" value="C:cytoplasm"/>
    <property type="evidence" value="ECO:0007669"/>
    <property type="project" value="UniProtKB-ARBA"/>
</dbReference>
<dbReference type="InterPro" id="IPR023393">
    <property type="entry name" value="START-like_dom_sf"/>
</dbReference>
<feature type="domain" description="START" evidence="3">
    <location>
        <begin position="203"/>
        <end position="392"/>
    </location>
</feature>
<feature type="non-terminal residue" evidence="4">
    <location>
        <position position="1"/>
    </location>
</feature>
<feature type="compositionally biased region" description="Basic and acidic residues" evidence="1">
    <location>
        <begin position="1"/>
        <end position="10"/>
    </location>
</feature>
<evidence type="ECO:0000256" key="2">
    <source>
        <dbReference type="SAM" id="Phobius"/>
    </source>
</evidence>
<keyword evidence="2" id="KW-1133">Transmembrane helix</keyword>
<dbReference type="OrthoDB" id="1295045at2759"/>
<reference evidence="4 5" key="1">
    <citation type="submission" date="2020-10" db="EMBL/GenBank/DDBJ databases">
        <title>The Coptis chinensis genome and diversification of protoberbering-type alkaloids.</title>
        <authorList>
            <person name="Wang B."/>
            <person name="Shu S."/>
            <person name="Song C."/>
            <person name="Liu Y."/>
        </authorList>
    </citation>
    <scope>NUCLEOTIDE SEQUENCE [LARGE SCALE GENOMIC DNA]</scope>
    <source>
        <strain evidence="4">HL-2020</strain>
        <tissue evidence="4">Leaf</tissue>
    </source>
</reference>
<dbReference type="PANTHER" id="PTHR19308:SF9">
    <property type="entry name" value="OS07G0185200 PROTEIN"/>
    <property type="match status" value="1"/>
</dbReference>
<dbReference type="AlphaFoldDB" id="A0A835IL15"/>
<dbReference type="InterPro" id="IPR051213">
    <property type="entry name" value="START_lipid_transfer"/>
</dbReference>
<keyword evidence="5" id="KW-1185">Reference proteome</keyword>